<evidence type="ECO:0008006" key="8">
    <source>
        <dbReference type="Google" id="ProtNLM"/>
    </source>
</evidence>
<dbReference type="AlphaFoldDB" id="A0A9P5ST18"/>
<name>A0A9P5ST18_9FUNG</name>
<evidence type="ECO:0000256" key="2">
    <source>
        <dbReference type="ARBA" id="ARBA00022692"/>
    </source>
</evidence>
<keyword evidence="3 5" id="KW-1133">Transmembrane helix</keyword>
<feature type="transmembrane region" description="Helical" evidence="5">
    <location>
        <begin position="245"/>
        <end position="267"/>
    </location>
</feature>
<evidence type="ECO:0000256" key="5">
    <source>
        <dbReference type="SAM" id="Phobius"/>
    </source>
</evidence>
<proteinExistence type="predicted"/>
<dbReference type="PANTHER" id="PTHR11040">
    <property type="entry name" value="ZINC/IRON TRANSPORTER"/>
    <property type="match status" value="1"/>
</dbReference>
<keyword evidence="4 5" id="KW-0472">Membrane</keyword>
<organism evidence="6 7">
    <name type="scientific">Podila minutissima</name>
    <dbReference type="NCBI Taxonomy" id="64525"/>
    <lineage>
        <taxon>Eukaryota</taxon>
        <taxon>Fungi</taxon>
        <taxon>Fungi incertae sedis</taxon>
        <taxon>Mucoromycota</taxon>
        <taxon>Mortierellomycotina</taxon>
        <taxon>Mortierellomycetes</taxon>
        <taxon>Mortierellales</taxon>
        <taxon>Mortierellaceae</taxon>
        <taxon>Podila</taxon>
    </lineage>
</organism>
<reference evidence="6" key="1">
    <citation type="journal article" date="2020" name="Fungal Divers.">
        <title>Resolving the Mortierellaceae phylogeny through synthesis of multi-gene phylogenetics and phylogenomics.</title>
        <authorList>
            <person name="Vandepol N."/>
            <person name="Liber J."/>
            <person name="Desiro A."/>
            <person name="Na H."/>
            <person name="Kennedy M."/>
            <person name="Barry K."/>
            <person name="Grigoriev I.V."/>
            <person name="Miller A.N."/>
            <person name="O'Donnell K."/>
            <person name="Stajich J.E."/>
            <person name="Bonito G."/>
        </authorList>
    </citation>
    <scope>NUCLEOTIDE SEQUENCE</scope>
    <source>
        <strain evidence="6">NVP1</strain>
    </source>
</reference>
<gene>
    <name evidence="6" type="ORF">BG006_011350</name>
</gene>
<dbReference type="EMBL" id="JAAAUY010000097">
    <property type="protein sequence ID" value="KAF9335494.1"/>
    <property type="molecule type" value="Genomic_DNA"/>
</dbReference>
<sequence length="307" mass="33691">MLPAIAADTVVTNSGKTEASADAGWTPISIEKIQELYGTDSLYGKDRDNHDSLEDERRNPYFTFHKSNYCMDGFRHGILDDNRRLPMGHSHGDDIVLVNRATRQAAALEAQTQMDMALGHASVDCSPPPAPELQAELTLFRDQEQRAQVMNIYILELGIALHSVIIGVSLGTTTGSDFFGLFIAMLFHQFFEGVALGGRITTLEFGLRSLRPWFLSAWFACSTPLGVAIGIAIRFSYDDESVQAMIVQGSFDACSAGILLYTSLVQLMGAEMTNNQGFRKSSVKNQIRHFVALWCGAAAMAILGKWA</sequence>
<protein>
    <recommendedName>
        <fullName evidence="8">Zinc-regulated transporter 2</fullName>
    </recommendedName>
</protein>
<feature type="transmembrane region" description="Helical" evidence="5">
    <location>
        <begin position="150"/>
        <end position="172"/>
    </location>
</feature>
<comment type="caution">
    <text evidence="6">The sequence shown here is derived from an EMBL/GenBank/DDBJ whole genome shotgun (WGS) entry which is preliminary data.</text>
</comment>
<dbReference type="Proteomes" id="UP000696485">
    <property type="component" value="Unassembled WGS sequence"/>
</dbReference>
<evidence type="ECO:0000256" key="3">
    <source>
        <dbReference type="ARBA" id="ARBA00022989"/>
    </source>
</evidence>
<keyword evidence="7" id="KW-1185">Reference proteome</keyword>
<accession>A0A9P5ST18</accession>
<feature type="transmembrane region" description="Helical" evidence="5">
    <location>
        <begin position="213"/>
        <end position="233"/>
    </location>
</feature>
<dbReference type="Pfam" id="PF02535">
    <property type="entry name" value="Zip"/>
    <property type="match status" value="1"/>
</dbReference>
<dbReference type="InterPro" id="IPR003689">
    <property type="entry name" value="ZIP"/>
</dbReference>
<evidence type="ECO:0000256" key="1">
    <source>
        <dbReference type="ARBA" id="ARBA00004141"/>
    </source>
</evidence>
<dbReference type="GO" id="GO:0005886">
    <property type="term" value="C:plasma membrane"/>
    <property type="evidence" value="ECO:0007669"/>
    <property type="project" value="TreeGrafter"/>
</dbReference>
<evidence type="ECO:0000313" key="6">
    <source>
        <dbReference type="EMBL" id="KAF9335494.1"/>
    </source>
</evidence>
<dbReference type="PANTHER" id="PTHR11040:SF44">
    <property type="entry name" value="PROTEIN ZNTC-RELATED"/>
    <property type="match status" value="1"/>
</dbReference>
<dbReference type="GO" id="GO:0005385">
    <property type="term" value="F:zinc ion transmembrane transporter activity"/>
    <property type="evidence" value="ECO:0007669"/>
    <property type="project" value="TreeGrafter"/>
</dbReference>
<feature type="transmembrane region" description="Helical" evidence="5">
    <location>
        <begin position="287"/>
        <end position="306"/>
    </location>
</feature>
<keyword evidence="2 5" id="KW-0812">Transmembrane</keyword>
<comment type="subcellular location">
    <subcellularLocation>
        <location evidence="1">Membrane</location>
        <topology evidence="1">Multi-pass membrane protein</topology>
    </subcellularLocation>
</comment>
<evidence type="ECO:0000313" key="7">
    <source>
        <dbReference type="Proteomes" id="UP000696485"/>
    </source>
</evidence>
<evidence type="ECO:0000256" key="4">
    <source>
        <dbReference type="ARBA" id="ARBA00023136"/>
    </source>
</evidence>
<feature type="transmembrane region" description="Helical" evidence="5">
    <location>
        <begin position="178"/>
        <end position="201"/>
    </location>
</feature>